<evidence type="ECO:0000313" key="3">
    <source>
        <dbReference type="Proteomes" id="UP000323506"/>
    </source>
</evidence>
<feature type="transmembrane region" description="Helical" evidence="1">
    <location>
        <begin position="69"/>
        <end position="91"/>
    </location>
</feature>
<keyword evidence="1" id="KW-0812">Transmembrane</keyword>
<proteinExistence type="predicted"/>
<dbReference type="EMBL" id="CM017704">
    <property type="protein sequence ID" value="TYG74345.1"/>
    <property type="molecule type" value="Genomic_DNA"/>
</dbReference>
<evidence type="ECO:0000256" key="1">
    <source>
        <dbReference type="SAM" id="Phobius"/>
    </source>
</evidence>
<feature type="transmembrane region" description="Helical" evidence="1">
    <location>
        <begin position="25"/>
        <end position="49"/>
    </location>
</feature>
<sequence>MKKKNERTIIDKKKKTFLFQKKRKFPLCLCISFGPSIFVSFLHSPLYRFLNGLLNSQKWEKMKSKSKEIPSVSLCWSDLLLFSFACCRYVLVGKVRDSRRRDVRD</sequence>
<keyword evidence="1" id="KW-0472">Membrane</keyword>
<protein>
    <submittedName>
        <fullName evidence="2">Uncharacterized protein</fullName>
    </submittedName>
</protein>
<accession>A0A5D2D195</accession>
<dbReference type="AlphaFoldDB" id="A0A5D2D195"/>
<name>A0A5D2D195_GOSDA</name>
<gene>
    <name evidence="2" type="ORF">ES288_D04G175500v1</name>
</gene>
<keyword evidence="1" id="KW-1133">Transmembrane helix</keyword>
<reference evidence="2 3" key="1">
    <citation type="submission" date="2019-06" db="EMBL/GenBank/DDBJ databases">
        <title>WGS assembly of Gossypium darwinii.</title>
        <authorList>
            <person name="Chen Z.J."/>
            <person name="Sreedasyam A."/>
            <person name="Ando A."/>
            <person name="Song Q."/>
            <person name="De L."/>
            <person name="Hulse-Kemp A."/>
            <person name="Ding M."/>
            <person name="Ye W."/>
            <person name="Kirkbride R."/>
            <person name="Jenkins J."/>
            <person name="Plott C."/>
            <person name="Lovell J."/>
            <person name="Lin Y.-M."/>
            <person name="Vaughn R."/>
            <person name="Liu B."/>
            <person name="Li W."/>
            <person name="Simpson S."/>
            <person name="Scheffler B."/>
            <person name="Saski C."/>
            <person name="Grover C."/>
            <person name="Hu G."/>
            <person name="Conover J."/>
            <person name="Carlson J."/>
            <person name="Shu S."/>
            <person name="Boston L."/>
            <person name="Williams M."/>
            <person name="Peterson D."/>
            <person name="Mcgee K."/>
            <person name="Jones D."/>
            <person name="Wendel J."/>
            <person name="Stelly D."/>
            <person name="Grimwood J."/>
            <person name="Schmutz J."/>
        </authorList>
    </citation>
    <scope>NUCLEOTIDE SEQUENCE [LARGE SCALE GENOMIC DNA]</scope>
    <source>
        <strain evidence="2">1808015.09</strain>
    </source>
</reference>
<keyword evidence="3" id="KW-1185">Reference proteome</keyword>
<organism evidence="2 3">
    <name type="scientific">Gossypium darwinii</name>
    <name type="common">Darwin's cotton</name>
    <name type="synonym">Gossypium barbadense var. darwinii</name>
    <dbReference type="NCBI Taxonomy" id="34276"/>
    <lineage>
        <taxon>Eukaryota</taxon>
        <taxon>Viridiplantae</taxon>
        <taxon>Streptophyta</taxon>
        <taxon>Embryophyta</taxon>
        <taxon>Tracheophyta</taxon>
        <taxon>Spermatophyta</taxon>
        <taxon>Magnoliopsida</taxon>
        <taxon>eudicotyledons</taxon>
        <taxon>Gunneridae</taxon>
        <taxon>Pentapetalae</taxon>
        <taxon>rosids</taxon>
        <taxon>malvids</taxon>
        <taxon>Malvales</taxon>
        <taxon>Malvaceae</taxon>
        <taxon>Malvoideae</taxon>
        <taxon>Gossypium</taxon>
    </lineage>
</organism>
<dbReference type="Proteomes" id="UP000323506">
    <property type="component" value="Chromosome D04"/>
</dbReference>
<evidence type="ECO:0000313" key="2">
    <source>
        <dbReference type="EMBL" id="TYG74345.1"/>
    </source>
</evidence>